<evidence type="ECO:0000256" key="3">
    <source>
        <dbReference type="SAM" id="MobiDB-lite"/>
    </source>
</evidence>
<dbReference type="AlphaFoldDB" id="U4UEK0"/>
<dbReference type="GO" id="GO:0008010">
    <property type="term" value="F:structural constituent of chitin-based larval cuticle"/>
    <property type="evidence" value="ECO:0007669"/>
    <property type="project" value="TreeGrafter"/>
</dbReference>
<evidence type="ECO:0000256" key="2">
    <source>
        <dbReference type="PROSITE-ProRule" id="PRU00497"/>
    </source>
</evidence>
<evidence type="ECO:0000313" key="5">
    <source>
        <dbReference type="EMBL" id="ERL90768.1"/>
    </source>
</evidence>
<evidence type="ECO:0000256" key="4">
    <source>
        <dbReference type="SAM" id="SignalP"/>
    </source>
</evidence>
<dbReference type="EMBL" id="KB632256">
    <property type="protein sequence ID" value="ERL90768.1"/>
    <property type="molecule type" value="Genomic_DNA"/>
</dbReference>
<gene>
    <name evidence="5" type="ORF">D910_08114</name>
</gene>
<dbReference type="InterPro" id="IPR050468">
    <property type="entry name" value="Cuticle_Struct_Prot"/>
</dbReference>
<feature type="compositionally biased region" description="Gly residues" evidence="3">
    <location>
        <begin position="589"/>
        <end position="601"/>
    </location>
</feature>
<feature type="compositionally biased region" description="Polar residues" evidence="3">
    <location>
        <begin position="607"/>
        <end position="619"/>
    </location>
</feature>
<dbReference type="GO" id="GO:0062129">
    <property type="term" value="C:chitin-based extracellular matrix"/>
    <property type="evidence" value="ECO:0007669"/>
    <property type="project" value="TreeGrafter"/>
</dbReference>
<sequence length="766" mass="78654">MEFYSLMAISLCLSVVRAFPQRQERGFSNSAYYQPAQVSQIPILSMDVKNDGEAYQFAFETGNKIAQQEAGDGVRTQGSYAYVAPDGQKVSMSYVADAEGFRPQGSHMPVAPPMPEAIRKAVEQNLADEARGIVDDGQYHENPKTLPAPALPPKYRVILPLALFGVCMCARLDNTQYLPPSQRPAGGIRPGAGGFGAGGAGGAPAFGGAARPSGGFAGPSAGAPAFGGAPAGGAGGYSGGGAGGAGGAGAYSGGGGRAGAGSEIPIIRYENVNNGDGTYQYLYETGNGINAQEQGDGRGDGTQAQGSFSYTAPDGQQIQIQYTADANGFNPQGAHIPTPPPIPPEIQRSIEQNLADEARGIVDDGAYKPGPDEGGAGGYSGGGYSGGAGGSFPGAGGVGGGFGAGDNIKNLLIKVPYNTIMLQAKLLLSEADKLRQEHSDHRAVLEVSDHKEELEGWDPGKLLAVPDTDIKFPTNSNRYNYETGNSITAEEQGEARGDGTKAHGSYSYISPEGEHISITYTADENGFVAQGSHIPTPPPIPEAILKSLQENAAAEARGVVDDGQYRGEGLSEGQYRGEGQGSSFRRPNGGSGGTGGSGGQSDVGSGARSTFSPSLSGLNAGTDATPKPKPIAVLKSSLENTGDGTYSYNYESANGIVSEEAGDVRGDGTKAHGSYSFTLPDGQHVSVSYTADENGFVAQGSHIPDIPEAIQKALEANAAAEARGVFDDGQWHGEGLEESQYKEEIGSAVGAGSVISAKSAGQGYTY</sequence>
<feature type="chain" id="PRO_5004656509" evidence="4">
    <location>
        <begin position="19"/>
        <end position="766"/>
    </location>
</feature>
<reference evidence="5 6" key="1">
    <citation type="journal article" date="2013" name="Genome Biol.">
        <title>Draft genome of the mountain pine beetle, Dendroctonus ponderosae Hopkins, a major forest pest.</title>
        <authorList>
            <person name="Keeling C.I."/>
            <person name="Yuen M.M."/>
            <person name="Liao N.Y."/>
            <person name="Docking T.R."/>
            <person name="Chan S.K."/>
            <person name="Taylor G.A."/>
            <person name="Palmquist D.L."/>
            <person name="Jackman S.D."/>
            <person name="Nguyen A."/>
            <person name="Li M."/>
            <person name="Henderson H."/>
            <person name="Janes J.K."/>
            <person name="Zhao Y."/>
            <person name="Pandoh P."/>
            <person name="Moore R."/>
            <person name="Sperling F.A."/>
            <person name="Huber D.P."/>
            <person name="Birol I."/>
            <person name="Jones S.J."/>
            <person name="Bohlmann J."/>
        </authorList>
    </citation>
    <scope>NUCLEOTIDE SEQUENCE</scope>
</reference>
<name>U4UEK0_DENPD</name>
<feature type="signal peptide" evidence="4">
    <location>
        <begin position="1"/>
        <end position="18"/>
    </location>
</feature>
<dbReference type="InterPro" id="IPR031311">
    <property type="entry name" value="CHIT_BIND_RR_consensus"/>
</dbReference>
<organism evidence="5 6">
    <name type="scientific">Dendroctonus ponderosae</name>
    <name type="common">Mountain pine beetle</name>
    <dbReference type="NCBI Taxonomy" id="77166"/>
    <lineage>
        <taxon>Eukaryota</taxon>
        <taxon>Metazoa</taxon>
        <taxon>Ecdysozoa</taxon>
        <taxon>Arthropoda</taxon>
        <taxon>Hexapoda</taxon>
        <taxon>Insecta</taxon>
        <taxon>Pterygota</taxon>
        <taxon>Neoptera</taxon>
        <taxon>Endopterygota</taxon>
        <taxon>Coleoptera</taxon>
        <taxon>Polyphaga</taxon>
        <taxon>Cucujiformia</taxon>
        <taxon>Curculionidae</taxon>
        <taxon>Scolytinae</taxon>
        <taxon>Dendroctonus</taxon>
    </lineage>
</organism>
<proteinExistence type="predicted"/>
<keyword evidence="4" id="KW-0732">Signal</keyword>
<keyword evidence="1 2" id="KW-0193">Cuticle</keyword>
<dbReference type="PROSITE" id="PS51155">
    <property type="entry name" value="CHIT_BIND_RR_2"/>
    <property type="match status" value="4"/>
</dbReference>
<accession>U4UEK0</accession>
<dbReference type="PRINTS" id="PR00947">
    <property type="entry name" value="CUTICLE"/>
</dbReference>
<dbReference type="PANTHER" id="PTHR10380:SF173">
    <property type="entry name" value="CUTICULAR PROTEIN 47EF, ISOFORM C-RELATED"/>
    <property type="match status" value="1"/>
</dbReference>
<dbReference type="STRING" id="77166.U4UEK0"/>
<evidence type="ECO:0000256" key="1">
    <source>
        <dbReference type="ARBA" id="ARBA00022460"/>
    </source>
</evidence>
<dbReference type="Pfam" id="PF00379">
    <property type="entry name" value="Chitin_bind_4"/>
    <property type="match status" value="4"/>
</dbReference>
<dbReference type="PANTHER" id="PTHR10380">
    <property type="entry name" value="CUTICLE PROTEIN"/>
    <property type="match status" value="1"/>
</dbReference>
<dbReference type="OrthoDB" id="6365759at2759"/>
<evidence type="ECO:0000313" key="6">
    <source>
        <dbReference type="Proteomes" id="UP000030742"/>
    </source>
</evidence>
<dbReference type="Proteomes" id="UP000030742">
    <property type="component" value="Unassembled WGS sequence"/>
</dbReference>
<feature type="region of interest" description="Disordered" evidence="3">
    <location>
        <begin position="558"/>
        <end position="628"/>
    </location>
</feature>
<dbReference type="InterPro" id="IPR000618">
    <property type="entry name" value="Insect_cuticle"/>
</dbReference>
<protein>
    <submittedName>
        <fullName evidence="5">Uncharacterized protein</fullName>
    </submittedName>
</protein>
<dbReference type="PROSITE" id="PS00233">
    <property type="entry name" value="CHIT_BIND_RR_1"/>
    <property type="match status" value="4"/>
</dbReference>